<dbReference type="NCBIfam" id="TIGR03552">
    <property type="entry name" value="F420_cofC"/>
    <property type="match status" value="1"/>
</dbReference>
<evidence type="ECO:0000256" key="4">
    <source>
        <dbReference type="ARBA" id="ARBA00023134"/>
    </source>
</evidence>
<dbReference type="Gene3D" id="3.90.550.10">
    <property type="entry name" value="Spore Coat Polysaccharide Biosynthesis Protein SpsA, Chain A"/>
    <property type="match status" value="1"/>
</dbReference>
<dbReference type="HAMAP" id="MF_02114">
    <property type="entry name" value="CofC"/>
    <property type="match status" value="1"/>
</dbReference>
<comment type="caution">
    <text evidence="6">The sequence shown here is derived from an EMBL/GenBank/DDBJ whole genome shotgun (WGS) entry which is preliminary data.</text>
</comment>
<keyword evidence="7" id="KW-1185">Reference proteome</keyword>
<gene>
    <name evidence="5" type="primary">fbiD</name>
    <name evidence="6" type="ORF">Vqi01_35070</name>
</gene>
<keyword evidence="3 5" id="KW-0547">Nucleotide-binding</keyword>
<comment type="similarity">
    <text evidence="5">Belongs to the CofC family.</text>
</comment>
<dbReference type="Pfam" id="PF01983">
    <property type="entry name" value="CofC"/>
    <property type="match status" value="1"/>
</dbReference>
<dbReference type="EMBL" id="BOPC01000047">
    <property type="protein sequence ID" value="GIJ28345.1"/>
    <property type="molecule type" value="Genomic_DNA"/>
</dbReference>
<proteinExistence type="inferred from homology"/>
<comment type="pathway">
    <text evidence="5">Cofactor biosynthesis; coenzyme F420 biosynthesis.</text>
</comment>
<dbReference type="EC" id="2.7.7.105" evidence="5"/>
<evidence type="ECO:0000313" key="6">
    <source>
        <dbReference type="EMBL" id="GIJ28345.1"/>
    </source>
</evidence>
<comment type="function">
    <text evidence="5">Guanylyltransferase that catalyzes the activation of phosphoenolpyruvate (PEP) as enolpyruvoyl-2-diphospho-5'-guanosine, via the condensation of PEP with GTP. It is involved in the biosynthesis of coenzyme F420, a hydride carrier cofactor.</text>
</comment>
<keyword evidence="1 5" id="KW-0808">Transferase</keyword>
<comment type="catalytic activity">
    <reaction evidence="5">
        <text>phosphoenolpyruvate + GTP + H(+) = enolpyruvoyl-2-diphospho-5'-guanosine + diphosphate</text>
        <dbReference type="Rhea" id="RHEA:30519"/>
        <dbReference type="ChEBI" id="CHEBI:15378"/>
        <dbReference type="ChEBI" id="CHEBI:33019"/>
        <dbReference type="ChEBI" id="CHEBI:37565"/>
        <dbReference type="ChEBI" id="CHEBI:58702"/>
        <dbReference type="ChEBI" id="CHEBI:143701"/>
        <dbReference type="EC" id="2.7.7.105"/>
    </reaction>
</comment>
<reference evidence="6 7" key="1">
    <citation type="submission" date="2021-01" db="EMBL/GenBank/DDBJ databases">
        <title>Whole genome shotgun sequence of Verrucosispora qiuiae NBRC 106684.</title>
        <authorList>
            <person name="Komaki H."/>
            <person name="Tamura T."/>
        </authorList>
    </citation>
    <scope>NUCLEOTIDE SEQUENCE [LARGE SCALE GENOMIC DNA]</scope>
    <source>
        <strain evidence="6 7">NBRC 106684</strain>
    </source>
</reference>
<feature type="binding site" evidence="5">
    <location>
        <position position="139"/>
    </location>
    <ligand>
        <name>phosphoenolpyruvate</name>
        <dbReference type="ChEBI" id="CHEBI:58702"/>
    </ligand>
</feature>
<dbReference type="Proteomes" id="UP000653076">
    <property type="component" value="Unassembled WGS sequence"/>
</dbReference>
<feature type="binding site" evidence="5">
    <location>
        <position position="155"/>
    </location>
    <ligand>
        <name>phosphoenolpyruvate</name>
        <dbReference type="ChEBI" id="CHEBI:58702"/>
    </ligand>
</feature>
<evidence type="ECO:0000256" key="1">
    <source>
        <dbReference type="ARBA" id="ARBA00022679"/>
    </source>
</evidence>
<name>A0ABQ4JDV4_9ACTN</name>
<evidence type="ECO:0000256" key="3">
    <source>
        <dbReference type="ARBA" id="ARBA00022741"/>
    </source>
</evidence>
<evidence type="ECO:0000313" key="7">
    <source>
        <dbReference type="Proteomes" id="UP000653076"/>
    </source>
</evidence>
<dbReference type="InterPro" id="IPR029044">
    <property type="entry name" value="Nucleotide-diphossugar_trans"/>
</dbReference>
<evidence type="ECO:0000256" key="2">
    <source>
        <dbReference type="ARBA" id="ARBA00022695"/>
    </source>
</evidence>
<keyword evidence="4 5" id="KW-0342">GTP-binding</keyword>
<dbReference type="SUPFAM" id="SSF53448">
    <property type="entry name" value="Nucleotide-diphospho-sugar transferases"/>
    <property type="match status" value="1"/>
</dbReference>
<dbReference type="InterPro" id="IPR002835">
    <property type="entry name" value="CofC"/>
</dbReference>
<dbReference type="PANTHER" id="PTHR40392:SF1">
    <property type="entry name" value="2-PHOSPHO-L-LACTATE GUANYLYLTRANSFERASE"/>
    <property type="match status" value="1"/>
</dbReference>
<protein>
    <recommendedName>
        <fullName evidence="5">Phosphoenolpyruvate guanylyltransferase</fullName>
        <shortName evidence="5">PEP guanylyltransferase</shortName>
        <ecNumber evidence="5">2.7.7.105</ecNumber>
    </recommendedName>
</protein>
<feature type="binding site" evidence="5">
    <location>
        <position position="158"/>
    </location>
    <ligand>
        <name>phosphoenolpyruvate</name>
        <dbReference type="ChEBI" id="CHEBI:58702"/>
    </ligand>
</feature>
<dbReference type="PANTHER" id="PTHR40392">
    <property type="entry name" value="2-PHOSPHO-L-LACTATE GUANYLYLTRANSFERASE"/>
    <property type="match status" value="1"/>
</dbReference>
<keyword evidence="2 5" id="KW-0548">Nucleotidyltransferase</keyword>
<evidence type="ECO:0000256" key="5">
    <source>
        <dbReference type="HAMAP-Rule" id="MF_02114"/>
    </source>
</evidence>
<organism evidence="6 7">
    <name type="scientific">Micromonospora qiuiae</name>
    <dbReference type="NCBI Taxonomy" id="502268"/>
    <lineage>
        <taxon>Bacteria</taxon>
        <taxon>Bacillati</taxon>
        <taxon>Actinomycetota</taxon>
        <taxon>Actinomycetes</taxon>
        <taxon>Micromonosporales</taxon>
        <taxon>Micromonosporaceae</taxon>
        <taxon>Micromonospora</taxon>
    </lineage>
</organism>
<accession>A0ABQ4JDV4</accession>
<sequence>MSQPWTVVVPVKRLTAAKTRLRGGMPDVPHEELALALAADTLEAVQSCSEVAEVRVVTADPRVADTARRAGARILPEVAGTGLNAAFRNGAAGVAGWVAGLTADLPALRPAELAAALRAAQADPPGVRRFVADAPGTGTVLLAAPPGVPLQPRFGPGSAAAHAAGGAHPLTGDWPSLRRDVDTAADLAAAARLGLGPRTTALTVGCRTGATRRRRCTVLGMQGTVATFDAATRTGLLLLDDGTELSFPARAFDASGLRLLRLGQRVRVETDADGDVVRVTLPTMS</sequence>